<feature type="repeat" description="ANK" evidence="7">
    <location>
        <begin position="237"/>
        <end position="258"/>
    </location>
</feature>
<feature type="transmembrane region" description="Helical" evidence="9">
    <location>
        <begin position="404"/>
        <end position="427"/>
    </location>
</feature>
<feature type="repeat" description="ANK" evidence="7">
    <location>
        <begin position="135"/>
        <end position="167"/>
    </location>
</feature>
<feature type="transmembrane region" description="Helical" evidence="9">
    <location>
        <begin position="353"/>
        <end position="376"/>
    </location>
</feature>
<organism evidence="11">
    <name type="scientific">Salix viminalis</name>
    <name type="common">Common osier</name>
    <name type="synonym">Basket willow</name>
    <dbReference type="NCBI Taxonomy" id="40686"/>
    <lineage>
        <taxon>Eukaryota</taxon>
        <taxon>Viridiplantae</taxon>
        <taxon>Streptophyta</taxon>
        <taxon>Embryophyta</taxon>
        <taxon>Tracheophyta</taxon>
        <taxon>Spermatophyta</taxon>
        <taxon>Magnoliopsida</taxon>
        <taxon>eudicotyledons</taxon>
        <taxon>Gunneridae</taxon>
        <taxon>Pentapetalae</taxon>
        <taxon>rosids</taxon>
        <taxon>fabids</taxon>
        <taxon>Malpighiales</taxon>
        <taxon>Salicaceae</taxon>
        <taxon>Saliceae</taxon>
        <taxon>Salix</taxon>
    </lineage>
</organism>
<evidence type="ECO:0000256" key="5">
    <source>
        <dbReference type="ARBA" id="ARBA00023043"/>
    </source>
</evidence>
<dbReference type="InterPro" id="IPR036770">
    <property type="entry name" value="Ankyrin_rpt-contain_sf"/>
</dbReference>
<dbReference type="PROSITE" id="PS50088">
    <property type="entry name" value="ANK_REPEAT"/>
    <property type="match status" value="5"/>
</dbReference>
<dbReference type="SUPFAM" id="SSF48403">
    <property type="entry name" value="Ankyrin repeat"/>
    <property type="match status" value="1"/>
</dbReference>
<keyword evidence="5 7" id="KW-0040">ANK repeat</keyword>
<keyword evidence="2 9" id="KW-0812">Transmembrane</keyword>
<dbReference type="InterPro" id="IPR002110">
    <property type="entry name" value="Ankyrin_rpt"/>
</dbReference>
<evidence type="ECO:0000256" key="1">
    <source>
        <dbReference type="ARBA" id="ARBA00004141"/>
    </source>
</evidence>
<dbReference type="PROSITE" id="PS50297">
    <property type="entry name" value="ANK_REP_REGION"/>
    <property type="match status" value="4"/>
</dbReference>
<dbReference type="Pfam" id="PF00023">
    <property type="entry name" value="Ank"/>
    <property type="match status" value="1"/>
</dbReference>
<evidence type="ECO:0000256" key="9">
    <source>
        <dbReference type="SAM" id="Phobius"/>
    </source>
</evidence>
<dbReference type="Gene3D" id="1.25.40.20">
    <property type="entry name" value="Ankyrin repeat-containing domain"/>
    <property type="match status" value="2"/>
</dbReference>
<feature type="repeat" description="ANK" evidence="7">
    <location>
        <begin position="169"/>
        <end position="201"/>
    </location>
</feature>
<dbReference type="Pfam" id="PF12796">
    <property type="entry name" value="Ank_2"/>
    <property type="match status" value="3"/>
</dbReference>
<dbReference type="Pfam" id="PF13962">
    <property type="entry name" value="PGG"/>
    <property type="match status" value="1"/>
</dbReference>
<dbReference type="InterPro" id="IPR026961">
    <property type="entry name" value="PGG_dom"/>
</dbReference>
<dbReference type="AlphaFoldDB" id="A0A6N2KUG4"/>
<reference evidence="11" key="1">
    <citation type="submission" date="2019-03" db="EMBL/GenBank/DDBJ databases">
        <authorList>
            <person name="Mank J."/>
            <person name="Almeida P."/>
        </authorList>
    </citation>
    <scope>NUCLEOTIDE SEQUENCE</scope>
    <source>
        <strain evidence="11">78183</strain>
    </source>
</reference>
<protein>
    <recommendedName>
        <fullName evidence="10">PGG domain-containing protein</fullName>
    </recommendedName>
</protein>
<evidence type="ECO:0000259" key="10">
    <source>
        <dbReference type="Pfam" id="PF13962"/>
    </source>
</evidence>
<feature type="region of interest" description="Disordered" evidence="8">
    <location>
        <begin position="1"/>
        <end position="29"/>
    </location>
</feature>
<keyword evidence="4 9" id="KW-1133">Transmembrane helix</keyword>
<dbReference type="GO" id="GO:0005886">
    <property type="term" value="C:plasma membrane"/>
    <property type="evidence" value="ECO:0007669"/>
    <property type="project" value="TreeGrafter"/>
</dbReference>
<feature type="repeat" description="ANK" evidence="7">
    <location>
        <begin position="101"/>
        <end position="133"/>
    </location>
</feature>
<dbReference type="SMART" id="SM00248">
    <property type="entry name" value="ANK"/>
    <property type="match status" value="8"/>
</dbReference>
<evidence type="ECO:0000256" key="4">
    <source>
        <dbReference type="ARBA" id="ARBA00022989"/>
    </source>
</evidence>
<evidence type="ECO:0000313" key="11">
    <source>
        <dbReference type="EMBL" id="VFU32299.1"/>
    </source>
</evidence>
<proteinExistence type="predicted"/>
<dbReference type="PANTHER" id="PTHR24186:SF18">
    <property type="entry name" value="ANKYRIN REPEAT FAMILY PROTEIN"/>
    <property type="match status" value="1"/>
</dbReference>
<keyword evidence="6 9" id="KW-0472">Membrane</keyword>
<evidence type="ECO:0000256" key="3">
    <source>
        <dbReference type="ARBA" id="ARBA00022737"/>
    </source>
</evidence>
<feature type="transmembrane region" description="Helical" evidence="9">
    <location>
        <begin position="474"/>
        <end position="499"/>
    </location>
</feature>
<dbReference type="PANTHER" id="PTHR24186">
    <property type="entry name" value="PROTEIN PHOSPHATASE 1 REGULATORY SUBUNIT"/>
    <property type="match status" value="1"/>
</dbReference>
<evidence type="ECO:0000256" key="7">
    <source>
        <dbReference type="PROSITE-ProRule" id="PRU00023"/>
    </source>
</evidence>
<gene>
    <name evidence="11" type="ORF">SVIM_LOCUS140466</name>
</gene>
<keyword evidence="3" id="KW-0677">Repeat</keyword>
<evidence type="ECO:0000256" key="2">
    <source>
        <dbReference type="ARBA" id="ARBA00022692"/>
    </source>
</evidence>
<name>A0A6N2KUG4_SALVM</name>
<comment type="subcellular location">
    <subcellularLocation>
        <location evidence="1">Membrane</location>
        <topology evidence="1">Multi-pass membrane protein</topology>
    </subcellularLocation>
</comment>
<evidence type="ECO:0000256" key="6">
    <source>
        <dbReference type="ARBA" id="ARBA00023136"/>
    </source>
</evidence>
<sequence length="647" mass="71064">MDPMESPNGQPSPMPRKKMTKQLTGKKDDTQLHSAARAGNLVAVMEILTGTGEEELKELLERQNQSGETALYVAAEYGYVNVVREMIKYYDLADAGIKARNGFDAFHVAAKQGDMEILRVLMEAHPELSMTVDLSNTTALHTAATKGHIEIVNFLLDAGSSLATIAKSNGKTALHSAARNGHVEVVRALLTMEPGMATRTDKKGQTAFHMAAKGQNIEMVEELIVAQPSSINMVDTKGNTALHIAARKGRIQIVRLILGHCGTDLKAVNRTNETALDTAEKTGHSEIAAILQEHGVQSAKTIQPQEKNPARELKQTVSDIKHEVYYQLEHTRQTRKRVQGIAKRLNKMHGEGLNNAINSTTVVAVLIATVAFAAIFTVPGQYVDDPEEKAPGQSLGEANVAPQASFIIFFIFDSIALFISLAVVVVQTSVVVIESKAKKQMMAIINKLMWIACVLISVAFLALSYIVVGEREKWLATSVTIIGATIMVTTLGTMCYWVIKHRIEASNMKSLRRSSLGSRSRSFSVSVVSDTEILNSDYKKMSWSPPALKVVITQLTWPCSPADLQNHSMNVRQILCNFKKQMSFQAGFNTGASMCQRTINNDRGVRTGQHISKAVRSITMAKPGECKVVREMPLENQSQEERQECYT</sequence>
<evidence type="ECO:0000256" key="8">
    <source>
        <dbReference type="SAM" id="MobiDB-lite"/>
    </source>
</evidence>
<feature type="domain" description="PGG" evidence="10">
    <location>
        <begin position="351"/>
        <end position="467"/>
    </location>
</feature>
<feature type="transmembrane region" description="Helical" evidence="9">
    <location>
        <begin position="448"/>
        <end position="468"/>
    </location>
</feature>
<accession>A0A6N2KUG4</accession>
<dbReference type="EMBL" id="CAADRP010000779">
    <property type="protein sequence ID" value="VFU32299.1"/>
    <property type="molecule type" value="Genomic_DNA"/>
</dbReference>
<feature type="repeat" description="ANK" evidence="7">
    <location>
        <begin position="203"/>
        <end position="236"/>
    </location>
</feature>